<comment type="caution">
    <text evidence="7">The sequence shown here is derived from an EMBL/GenBank/DDBJ whole genome shotgun (WGS) entry which is preliminary data.</text>
</comment>
<dbReference type="Gene3D" id="3.30.70.330">
    <property type="match status" value="1"/>
</dbReference>
<evidence type="ECO:0000259" key="6">
    <source>
        <dbReference type="PROSITE" id="PS50102"/>
    </source>
</evidence>
<dbReference type="PANTHER" id="PTHR23236:SF12">
    <property type="entry name" value="EUKARYOTIC INITIATION FACTOR 4B-RELATED"/>
    <property type="match status" value="1"/>
</dbReference>
<feature type="compositionally biased region" description="Acidic residues" evidence="4">
    <location>
        <begin position="205"/>
        <end position="215"/>
    </location>
</feature>
<dbReference type="InterPro" id="IPR012677">
    <property type="entry name" value="Nucleotide-bd_a/b_plait_sf"/>
</dbReference>
<evidence type="ECO:0000313" key="8">
    <source>
        <dbReference type="Proteomes" id="UP000717515"/>
    </source>
</evidence>
<dbReference type="InterPro" id="IPR035979">
    <property type="entry name" value="RBD_domain_sf"/>
</dbReference>
<dbReference type="SMART" id="SM00360">
    <property type="entry name" value="RRM"/>
    <property type="match status" value="1"/>
</dbReference>
<dbReference type="InterPro" id="IPR000504">
    <property type="entry name" value="RRM_dom"/>
</dbReference>
<proteinExistence type="predicted"/>
<keyword evidence="3" id="KW-0175">Coiled coil</keyword>
<keyword evidence="1 2" id="KW-0694">RNA-binding</keyword>
<dbReference type="PROSITE" id="PS50102">
    <property type="entry name" value="RRM"/>
    <property type="match status" value="1"/>
</dbReference>
<evidence type="ECO:0000256" key="1">
    <source>
        <dbReference type="ARBA" id="ARBA00022884"/>
    </source>
</evidence>
<feature type="compositionally biased region" description="Basic residues" evidence="4">
    <location>
        <begin position="56"/>
        <end position="65"/>
    </location>
</feature>
<keyword evidence="5" id="KW-0732">Signal</keyword>
<dbReference type="EMBL" id="JAIFTL010000360">
    <property type="protein sequence ID" value="KAG9319885.1"/>
    <property type="molecule type" value="Genomic_DNA"/>
</dbReference>
<evidence type="ECO:0000256" key="2">
    <source>
        <dbReference type="PROSITE-ProRule" id="PRU00176"/>
    </source>
</evidence>
<feature type="coiled-coil region" evidence="3">
    <location>
        <begin position="265"/>
        <end position="306"/>
    </location>
</feature>
<evidence type="ECO:0000313" key="7">
    <source>
        <dbReference type="EMBL" id="KAG9319885.1"/>
    </source>
</evidence>
<feature type="region of interest" description="Disordered" evidence="4">
    <location>
        <begin position="142"/>
        <end position="234"/>
    </location>
</feature>
<dbReference type="AlphaFoldDB" id="A0A9P8CZ52"/>
<feature type="chain" id="PRO_5040332132" description="RRM domain-containing protein" evidence="5">
    <location>
        <begin position="31"/>
        <end position="455"/>
    </location>
</feature>
<dbReference type="GO" id="GO:0005737">
    <property type="term" value="C:cytoplasm"/>
    <property type="evidence" value="ECO:0007669"/>
    <property type="project" value="TreeGrafter"/>
</dbReference>
<feature type="compositionally biased region" description="Basic and acidic residues" evidence="4">
    <location>
        <begin position="179"/>
        <end position="204"/>
    </location>
</feature>
<accession>A0A9P8CZ52</accession>
<gene>
    <name evidence="7" type="ORF">KVV02_003898</name>
</gene>
<dbReference type="Pfam" id="PF00076">
    <property type="entry name" value="RRM_1"/>
    <property type="match status" value="1"/>
</dbReference>
<dbReference type="Proteomes" id="UP000717515">
    <property type="component" value="Unassembled WGS sequence"/>
</dbReference>
<feature type="region of interest" description="Disordered" evidence="4">
    <location>
        <begin position="56"/>
        <end position="95"/>
    </location>
</feature>
<organism evidence="7 8">
    <name type="scientific">Mortierella alpina</name>
    <name type="common">Oleaginous fungus</name>
    <name type="synonym">Mortierella renispora</name>
    <dbReference type="NCBI Taxonomy" id="64518"/>
    <lineage>
        <taxon>Eukaryota</taxon>
        <taxon>Fungi</taxon>
        <taxon>Fungi incertae sedis</taxon>
        <taxon>Mucoromycota</taxon>
        <taxon>Mortierellomycotina</taxon>
        <taxon>Mortierellomycetes</taxon>
        <taxon>Mortierellales</taxon>
        <taxon>Mortierellaceae</taxon>
        <taxon>Mortierella</taxon>
    </lineage>
</organism>
<name>A0A9P8CZ52_MORAP</name>
<evidence type="ECO:0000256" key="3">
    <source>
        <dbReference type="SAM" id="Coils"/>
    </source>
</evidence>
<feature type="signal peptide" evidence="5">
    <location>
        <begin position="1"/>
        <end position="30"/>
    </location>
</feature>
<dbReference type="PANTHER" id="PTHR23236">
    <property type="entry name" value="EUKARYOTIC TRANSLATION INITIATION FACTOR 4B/4H"/>
    <property type="match status" value="1"/>
</dbReference>
<feature type="domain" description="RRM" evidence="6">
    <location>
        <begin position="313"/>
        <end position="390"/>
    </location>
</feature>
<dbReference type="CDD" id="cd12306">
    <property type="entry name" value="RRM_II_PABPs"/>
    <property type="match status" value="1"/>
</dbReference>
<evidence type="ECO:0000256" key="5">
    <source>
        <dbReference type="SAM" id="SignalP"/>
    </source>
</evidence>
<reference evidence="7" key="1">
    <citation type="submission" date="2021-07" db="EMBL/GenBank/DDBJ databases">
        <title>Draft genome of Mortierella alpina, strain LL118, isolated from an aspen leaf litter sample.</title>
        <authorList>
            <person name="Yang S."/>
            <person name="Vinatzer B.A."/>
        </authorList>
    </citation>
    <scope>NUCLEOTIDE SEQUENCE</scope>
    <source>
        <strain evidence="7">LL118</strain>
    </source>
</reference>
<protein>
    <recommendedName>
        <fullName evidence="6">RRM domain-containing protein</fullName>
    </recommendedName>
</protein>
<sequence length="455" mass="49845">MRPSVANSTRITVILLLWTLLLFFAIIIDATTVSPSQDLASLNAPRLPAAALIEKRKHKNRHKSSVRQEQQQHADSEATRRRSHHHHHADKNLHPKSIFIRKGRIYIAGRPDWYNHYRRQRGPRNIMRKLTLESSHRRKATLTFPLMGGPPSGSDESAAADNDDDDNNGGDELGTGSKATEDQSGIKDKPVEREEDGGDGKEEEAGSEDGHEDEEGSRGSQSIQAVKKPQFVGVPTPVRTAPFIMSAEEPKADIHTDAGAEDVDKDLGDEEIEAMKQRVKEMEAEAAKLREMQTQAEKDMNMTEEDKEAVDSRSVYVGNVDWGSTPEELQAHFQSCGTINRITILCDKYTGQPKGYAYVEFADAASVANAMVMNESLFRARLIKVTPKRTNVPGMAARGRGRGRGGYRGGFAGRGAYGGYGQPPGYGGGPPPYGGGYRGRGGRGRGGRGGFYAPY</sequence>
<dbReference type="SUPFAM" id="SSF54928">
    <property type="entry name" value="RNA-binding domain, RBD"/>
    <property type="match status" value="1"/>
</dbReference>
<feature type="compositionally biased region" description="Basic and acidic residues" evidence="4">
    <location>
        <begin position="70"/>
        <end position="80"/>
    </location>
</feature>
<evidence type="ECO:0000256" key="4">
    <source>
        <dbReference type="SAM" id="MobiDB-lite"/>
    </source>
</evidence>
<dbReference type="GO" id="GO:0008143">
    <property type="term" value="F:poly(A) binding"/>
    <property type="evidence" value="ECO:0007669"/>
    <property type="project" value="TreeGrafter"/>
</dbReference>